<dbReference type="PROSITE" id="PS00092">
    <property type="entry name" value="N6_MTASE"/>
    <property type="match status" value="1"/>
</dbReference>
<evidence type="ECO:0000313" key="2">
    <source>
        <dbReference type="Proteomes" id="UP000649289"/>
    </source>
</evidence>
<proteinExistence type="predicted"/>
<organism evidence="1 2">
    <name type="scientific">Nocardioides hwasunensis</name>
    <dbReference type="NCBI Taxonomy" id="397258"/>
    <lineage>
        <taxon>Bacteria</taxon>
        <taxon>Bacillati</taxon>
        <taxon>Actinomycetota</taxon>
        <taxon>Actinomycetes</taxon>
        <taxon>Propionibacteriales</taxon>
        <taxon>Nocardioidaceae</taxon>
        <taxon>Nocardioides</taxon>
    </lineage>
</organism>
<keyword evidence="2" id="KW-1185">Reference proteome</keyword>
<sequence length="123" mass="13842">MMEVLNHAPAAWYLLADGDALLLDVNCNHGAIGYSVLIELSDAERDRWTQEGRDYLDTLSHDIHFSAPIVSNPPYGEVSPYRARDLTRTRRGEVSDAVRRWCEQGWVRDDDVAKTPSDADDPA</sequence>
<reference evidence="1 2" key="1">
    <citation type="submission" date="2020-09" db="EMBL/GenBank/DDBJ databases">
        <title>novel species in genus Nocardioides.</title>
        <authorList>
            <person name="Zhang G."/>
        </authorList>
    </citation>
    <scope>NUCLEOTIDE SEQUENCE [LARGE SCALE GENOMIC DNA]</scope>
    <source>
        <strain evidence="1 2">19197</strain>
    </source>
</reference>
<protein>
    <submittedName>
        <fullName evidence="1">Uncharacterized protein</fullName>
    </submittedName>
</protein>
<dbReference type="EMBL" id="JACXYY010000013">
    <property type="protein sequence ID" value="MBD3917124.1"/>
    <property type="molecule type" value="Genomic_DNA"/>
</dbReference>
<evidence type="ECO:0000313" key="1">
    <source>
        <dbReference type="EMBL" id="MBD3917124.1"/>
    </source>
</evidence>
<dbReference type="InterPro" id="IPR002052">
    <property type="entry name" value="DNA_methylase_N6_adenine_CS"/>
</dbReference>
<accession>A0ABR8MM74</accession>
<dbReference type="RefSeq" id="WP_191201463.1">
    <property type="nucleotide sequence ID" value="NZ_BAAAPA010000001.1"/>
</dbReference>
<dbReference type="Proteomes" id="UP000649289">
    <property type="component" value="Unassembled WGS sequence"/>
</dbReference>
<comment type="caution">
    <text evidence="1">The sequence shown here is derived from an EMBL/GenBank/DDBJ whole genome shotgun (WGS) entry which is preliminary data.</text>
</comment>
<name>A0ABR8MM74_9ACTN</name>
<gene>
    <name evidence="1" type="ORF">IEZ25_21115</name>
</gene>